<evidence type="ECO:0000313" key="4">
    <source>
        <dbReference type="EMBL" id="PIR45007.1"/>
    </source>
</evidence>
<dbReference type="InterPro" id="IPR025645">
    <property type="entry name" value="DUF4349"/>
</dbReference>
<reference evidence="4 5" key="1">
    <citation type="submission" date="2017-09" db="EMBL/GenBank/DDBJ databases">
        <title>Depth-based differentiation of microbial function through sediment-hosted aquifers and enrichment of novel symbionts in the deep terrestrial subsurface.</title>
        <authorList>
            <person name="Probst A.J."/>
            <person name="Ladd B."/>
            <person name="Jarett J.K."/>
            <person name="Geller-Mcgrath D.E."/>
            <person name="Sieber C.M."/>
            <person name="Emerson J.B."/>
            <person name="Anantharaman K."/>
            <person name="Thomas B.C."/>
            <person name="Malmstrom R."/>
            <person name="Stieglmeier M."/>
            <person name="Klingl A."/>
            <person name="Woyke T."/>
            <person name="Ryan C.M."/>
            <person name="Banfield J.F."/>
        </authorList>
    </citation>
    <scope>NUCLEOTIDE SEQUENCE [LARGE SCALE GENOMIC DNA]</scope>
    <source>
        <strain evidence="4">CG10_big_fil_rev_8_21_14_0_10_51_16</strain>
    </source>
</reference>
<gene>
    <name evidence="4" type="ORF">COV10_01750</name>
</gene>
<feature type="domain" description="DUF4349" evidence="3">
    <location>
        <begin position="89"/>
        <end position="296"/>
    </location>
</feature>
<comment type="caution">
    <text evidence="4">The sequence shown here is derived from an EMBL/GenBank/DDBJ whole genome shotgun (WGS) entry which is preliminary data.</text>
</comment>
<evidence type="ECO:0000256" key="2">
    <source>
        <dbReference type="SAM" id="Phobius"/>
    </source>
</evidence>
<dbReference type="Pfam" id="PF14257">
    <property type="entry name" value="DUF4349"/>
    <property type="match status" value="1"/>
</dbReference>
<keyword evidence="2" id="KW-0812">Transmembrane</keyword>
<sequence length="318" mass="35172">MTAKKSSFSYRNLLYALLVLVALVYIFSPLAYTKIRSGVHQNISSMPGNMMGVSYGERGFAIAEDVAMAPMPPMFSPGYLGDVDSTQERRVVKTGSLSILVAKITDTLDSVRTSTLSYGGFIENTSVYESIAGARQAVATVRLPSDNFEVALEEFKALAVKIDREDVQASDVSEQYVDLEVRLENARREEDQYRDILEDATDIEEILMVTQYLSQARMRVEQLEGQLNYLSRQVSMSTISLTLREEVAPGQVSSEWRPTAIVKSAFTALLAGLVSLANVIIAAVIWLPLAALWIALAVLIGWLIAKLWKWGTMKARGK</sequence>
<proteinExistence type="predicted"/>
<evidence type="ECO:0000313" key="5">
    <source>
        <dbReference type="Proteomes" id="UP000228767"/>
    </source>
</evidence>
<name>A0A2H0REX0_9BACT</name>
<accession>A0A2H0REX0</accession>
<feature type="transmembrane region" description="Helical" evidence="2">
    <location>
        <begin position="265"/>
        <end position="285"/>
    </location>
</feature>
<protein>
    <recommendedName>
        <fullName evidence="3">DUF4349 domain-containing protein</fullName>
    </recommendedName>
</protein>
<keyword evidence="1" id="KW-0175">Coiled coil</keyword>
<evidence type="ECO:0000256" key="1">
    <source>
        <dbReference type="SAM" id="Coils"/>
    </source>
</evidence>
<feature type="coiled-coil region" evidence="1">
    <location>
        <begin position="169"/>
        <end position="233"/>
    </location>
</feature>
<dbReference type="Proteomes" id="UP000228767">
    <property type="component" value="Unassembled WGS sequence"/>
</dbReference>
<evidence type="ECO:0000259" key="3">
    <source>
        <dbReference type="Pfam" id="PF14257"/>
    </source>
</evidence>
<feature type="transmembrane region" description="Helical" evidence="2">
    <location>
        <begin position="12"/>
        <end position="32"/>
    </location>
</feature>
<keyword evidence="2" id="KW-1133">Transmembrane helix</keyword>
<organism evidence="4 5">
    <name type="scientific">Candidatus Vogelbacteria bacterium CG10_big_fil_rev_8_21_14_0_10_51_16</name>
    <dbReference type="NCBI Taxonomy" id="1975045"/>
    <lineage>
        <taxon>Bacteria</taxon>
        <taxon>Candidatus Vogeliibacteriota</taxon>
    </lineage>
</organism>
<feature type="transmembrane region" description="Helical" evidence="2">
    <location>
        <begin position="291"/>
        <end position="308"/>
    </location>
</feature>
<keyword evidence="2" id="KW-0472">Membrane</keyword>
<dbReference type="AlphaFoldDB" id="A0A2H0REX0"/>
<dbReference type="EMBL" id="PCYI01000011">
    <property type="protein sequence ID" value="PIR45007.1"/>
    <property type="molecule type" value="Genomic_DNA"/>
</dbReference>